<feature type="region of interest" description="Disordered" evidence="1">
    <location>
        <begin position="1"/>
        <end position="25"/>
    </location>
</feature>
<name>A0A9W7XT83_9FUNG</name>
<dbReference type="Proteomes" id="UP001143981">
    <property type="component" value="Unassembled WGS sequence"/>
</dbReference>
<proteinExistence type="predicted"/>
<accession>A0A9W7XT83</accession>
<gene>
    <name evidence="3" type="ORF">LPJ61_006551</name>
    <name evidence="2" type="ORF">LPJ61_006564</name>
</gene>
<organism evidence="2 4">
    <name type="scientific">Coemansia biformis</name>
    <dbReference type="NCBI Taxonomy" id="1286918"/>
    <lineage>
        <taxon>Eukaryota</taxon>
        <taxon>Fungi</taxon>
        <taxon>Fungi incertae sedis</taxon>
        <taxon>Zoopagomycota</taxon>
        <taxon>Kickxellomycotina</taxon>
        <taxon>Kickxellomycetes</taxon>
        <taxon>Kickxellales</taxon>
        <taxon>Kickxellaceae</taxon>
        <taxon>Coemansia</taxon>
    </lineage>
</organism>
<reference evidence="2" key="1">
    <citation type="submission" date="2022-07" db="EMBL/GenBank/DDBJ databases">
        <title>Phylogenomic reconstructions and comparative analyses of Kickxellomycotina fungi.</title>
        <authorList>
            <person name="Reynolds N.K."/>
            <person name="Stajich J.E."/>
            <person name="Barry K."/>
            <person name="Grigoriev I.V."/>
            <person name="Crous P."/>
            <person name="Smith M.E."/>
        </authorList>
    </citation>
    <scope>NUCLEOTIDE SEQUENCE</scope>
    <source>
        <strain evidence="2">BCRC 34381</strain>
    </source>
</reference>
<dbReference type="OrthoDB" id="2104723at2759"/>
<evidence type="ECO:0000313" key="4">
    <source>
        <dbReference type="Proteomes" id="UP001143981"/>
    </source>
</evidence>
<keyword evidence="4" id="KW-1185">Reference proteome</keyword>
<protein>
    <submittedName>
        <fullName evidence="2">Uncharacterized protein</fullName>
    </submittedName>
</protein>
<dbReference type="EMBL" id="JANBOI010003350">
    <property type="protein sequence ID" value="KAJ1718567.1"/>
    <property type="molecule type" value="Genomic_DNA"/>
</dbReference>
<comment type="caution">
    <text evidence="2">The sequence shown here is derived from an EMBL/GenBank/DDBJ whole genome shotgun (WGS) entry which is preliminary data.</text>
</comment>
<sequence>MAATRKRQEATGVPVTSGSLQRGSRPAEMVRGFELCIIPAQHLITNPTATLLAFAI</sequence>
<evidence type="ECO:0000313" key="3">
    <source>
        <dbReference type="EMBL" id="KAJ1718594.1"/>
    </source>
</evidence>
<evidence type="ECO:0000313" key="2">
    <source>
        <dbReference type="EMBL" id="KAJ1718567.1"/>
    </source>
</evidence>
<dbReference type="AlphaFoldDB" id="A0A9W7XT83"/>
<evidence type="ECO:0000256" key="1">
    <source>
        <dbReference type="SAM" id="MobiDB-lite"/>
    </source>
</evidence>
<dbReference type="EMBL" id="JANBOI010003335">
    <property type="protein sequence ID" value="KAJ1718594.1"/>
    <property type="molecule type" value="Genomic_DNA"/>
</dbReference>